<proteinExistence type="predicted"/>
<comment type="caution">
    <text evidence="2">The sequence shown here is derived from an EMBL/GenBank/DDBJ whole genome shotgun (WGS) entry which is preliminary data.</text>
</comment>
<evidence type="ECO:0008006" key="4">
    <source>
        <dbReference type="Google" id="ProtNLM"/>
    </source>
</evidence>
<gene>
    <name evidence="2" type="ORF">I8E28_06555</name>
</gene>
<organism evidence="2 3">
    <name type="scientific">Ramlibacter algicola</name>
    <dbReference type="NCBI Taxonomy" id="2795217"/>
    <lineage>
        <taxon>Bacteria</taxon>
        <taxon>Pseudomonadati</taxon>
        <taxon>Pseudomonadota</taxon>
        <taxon>Betaproteobacteria</taxon>
        <taxon>Burkholderiales</taxon>
        <taxon>Comamonadaceae</taxon>
        <taxon>Ramlibacter</taxon>
    </lineage>
</organism>
<sequence length="52" mass="5487">MATHHLPPEAPEDDEAQDTGAPNSSHLPVEPEFGPMPPAAEPEEPVGRPPPI</sequence>
<accession>A0A934UR28</accession>
<evidence type="ECO:0000256" key="1">
    <source>
        <dbReference type="SAM" id="MobiDB-lite"/>
    </source>
</evidence>
<feature type="region of interest" description="Disordered" evidence="1">
    <location>
        <begin position="1"/>
        <end position="52"/>
    </location>
</feature>
<name>A0A934UR28_9BURK</name>
<evidence type="ECO:0000313" key="2">
    <source>
        <dbReference type="EMBL" id="MBK0392243.1"/>
    </source>
</evidence>
<dbReference type="RefSeq" id="WP_200787190.1">
    <property type="nucleotide sequence ID" value="NZ_JAEDAO010000001.1"/>
</dbReference>
<dbReference type="Proteomes" id="UP000617041">
    <property type="component" value="Unassembled WGS sequence"/>
</dbReference>
<keyword evidence="3" id="KW-1185">Reference proteome</keyword>
<protein>
    <recommendedName>
        <fullName evidence="4">Stereocilin</fullName>
    </recommendedName>
</protein>
<dbReference type="AlphaFoldDB" id="A0A934UR28"/>
<dbReference type="EMBL" id="JAEDAO010000001">
    <property type="protein sequence ID" value="MBK0392243.1"/>
    <property type="molecule type" value="Genomic_DNA"/>
</dbReference>
<reference evidence="2" key="1">
    <citation type="submission" date="2020-12" db="EMBL/GenBank/DDBJ databases">
        <title>Ramlibacter sp. nov., isolated from a freshwater alga, Cryptomonas.</title>
        <authorList>
            <person name="Kim H.M."/>
            <person name="Jeon C.O."/>
        </authorList>
    </citation>
    <scope>NUCLEOTIDE SEQUENCE</scope>
    <source>
        <strain evidence="2">CrO1</strain>
    </source>
</reference>
<evidence type="ECO:0000313" key="3">
    <source>
        <dbReference type="Proteomes" id="UP000617041"/>
    </source>
</evidence>